<evidence type="ECO:0000259" key="5">
    <source>
        <dbReference type="Pfam" id="PF13657"/>
    </source>
</evidence>
<dbReference type="InterPro" id="IPR017508">
    <property type="entry name" value="HipA_N1"/>
</dbReference>
<dbReference type="InterPro" id="IPR012893">
    <property type="entry name" value="HipA-like_C"/>
</dbReference>
<dbReference type="Pfam" id="PF13657">
    <property type="entry name" value="Couple_hipA"/>
    <property type="match status" value="1"/>
</dbReference>
<reference evidence="6" key="1">
    <citation type="submission" date="2018-08" db="EMBL/GenBank/DDBJ databases">
        <title>Murine metabolic-syndrome-specific gut microbial biobank.</title>
        <authorList>
            <person name="Liu C."/>
        </authorList>
    </citation>
    <scope>NUCLEOTIDE SEQUENCE [LARGE SCALE GENOMIC DNA]</scope>
    <source>
        <strain evidence="6">Z82</strain>
    </source>
</reference>
<feature type="domain" description="HipA N-terminal subdomain 1" evidence="5">
    <location>
        <begin position="15"/>
        <end position="105"/>
    </location>
</feature>
<dbReference type="PANTHER" id="PTHR37419:SF1">
    <property type="entry name" value="SERINE_THREONINE-PROTEIN KINASE TOXIN HIPA"/>
    <property type="match status" value="1"/>
</dbReference>
<feature type="domain" description="HipA-like C-terminal" evidence="4">
    <location>
        <begin position="144"/>
        <end position="386"/>
    </location>
</feature>
<evidence type="ECO:0000259" key="4">
    <source>
        <dbReference type="Pfam" id="PF07804"/>
    </source>
</evidence>
<keyword evidence="3" id="KW-0418">Kinase</keyword>
<evidence type="ECO:0000313" key="6">
    <source>
        <dbReference type="EMBL" id="NBI33835.1"/>
    </source>
</evidence>
<organism evidence="6">
    <name type="scientific">Muribaculaceae bacterium Z82</name>
    <dbReference type="NCBI Taxonomy" id="2304548"/>
    <lineage>
        <taxon>Bacteria</taxon>
        <taxon>Pseudomonadati</taxon>
        <taxon>Bacteroidota</taxon>
        <taxon>Bacteroidia</taxon>
        <taxon>Bacteroidales</taxon>
        <taxon>Muribaculaceae</taxon>
    </lineage>
</organism>
<protein>
    <submittedName>
        <fullName evidence="6">Type II toxin-antitoxin system HipA family toxin</fullName>
    </submittedName>
</protein>
<gene>
    <name evidence="6" type="ORF">D1639_02045</name>
</gene>
<dbReference type="GO" id="GO:0004674">
    <property type="term" value="F:protein serine/threonine kinase activity"/>
    <property type="evidence" value="ECO:0007669"/>
    <property type="project" value="TreeGrafter"/>
</dbReference>
<evidence type="ECO:0000256" key="1">
    <source>
        <dbReference type="ARBA" id="ARBA00010164"/>
    </source>
</evidence>
<sequence length="425" mass="46560">MRSIRVHRDFQGKRQVVGFLEGTYPQLSFRYDEDYVHKYPEHAISVSLPVRSEPYGSVETARFFDGLLPEEAARTLLAEATRTARDNYAALLARLSDESVGALVLETEARPAQASYKLFGEDGLAAFAGAPRKVALQLGMESRLSLAGAQSKVGLYRTDESGTAEWFVPCGSAPSTHIVKAASGIFENQLVNEALCMEAARKLGFTVPVTELIETEHGYLLAVERFDRVLADNAPLIDGLSMPMRLHQEDLCQAAGLPTFLKYEPTDGRYPHLAASVLQRASSNPFGDRMLLFQTLVLDFLLGNCDNHLKNRSILWSEDWKSRMLSPLYDLTCTTVYSQLDRQMGMALCASRRIDDVCGEDVLQTASQVGVPERLARSMYAELASGFGDAVELAAALLGEQGVSEAAAVADALLADAEPRRSLLV</sequence>
<dbReference type="InterPro" id="IPR052028">
    <property type="entry name" value="HipA_Ser/Thr_kinase"/>
</dbReference>
<dbReference type="AlphaFoldDB" id="A0A7C9JPK7"/>
<dbReference type="Gene3D" id="1.10.1070.20">
    <property type="match status" value="1"/>
</dbReference>
<dbReference type="EMBL" id="QWKH01000007">
    <property type="protein sequence ID" value="NBI33835.1"/>
    <property type="molecule type" value="Genomic_DNA"/>
</dbReference>
<dbReference type="Pfam" id="PF07804">
    <property type="entry name" value="HipA_C"/>
    <property type="match status" value="1"/>
</dbReference>
<accession>A0A7C9JPK7</accession>
<dbReference type="NCBIfam" id="TIGR03071">
    <property type="entry name" value="couple_hipA"/>
    <property type="match status" value="1"/>
</dbReference>
<proteinExistence type="inferred from homology"/>
<evidence type="ECO:0000256" key="3">
    <source>
        <dbReference type="ARBA" id="ARBA00022777"/>
    </source>
</evidence>
<name>A0A7C9JPK7_9BACT</name>
<evidence type="ECO:0000256" key="2">
    <source>
        <dbReference type="ARBA" id="ARBA00022679"/>
    </source>
</evidence>
<dbReference type="PANTHER" id="PTHR37419">
    <property type="entry name" value="SERINE/THREONINE-PROTEIN KINASE TOXIN HIPA"/>
    <property type="match status" value="1"/>
</dbReference>
<dbReference type="GO" id="GO:0005829">
    <property type="term" value="C:cytosol"/>
    <property type="evidence" value="ECO:0007669"/>
    <property type="project" value="TreeGrafter"/>
</dbReference>
<comment type="caution">
    <text evidence="6">The sequence shown here is derived from an EMBL/GenBank/DDBJ whole genome shotgun (WGS) entry which is preliminary data.</text>
</comment>
<comment type="similarity">
    <text evidence="1">Belongs to the HipA Ser/Thr kinase family.</text>
</comment>
<keyword evidence="2" id="KW-0808">Transferase</keyword>